<accession>A0A5B0WSS8</accession>
<comment type="caution">
    <text evidence="2">The sequence shown here is derived from an EMBL/GenBank/DDBJ whole genome shotgun (WGS) entry which is preliminary data.</text>
</comment>
<feature type="region of interest" description="Disordered" evidence="1">
    <location>
        <begin position="1"/>
        <end position="28"/>
    </location>
</feature>
<evidence type="ECO:0000256" key="1">
    <source>
        <dbReference type="SAM" id="MobiDB-lite"/>
    </source>
</evidence>
<evidence type="ECO:0000313" key="2">
    <source>
        <dbReference type="EMBL" id="KAA1189538.1"/>
    </source>
</evidence>
<dbReference type="AlphaFoldDB" id="A0A5B0WSS8"/>
<dbReference type="Proteomes" id="UP000323708">
    <property type="component" value="Unassembled WGS sequence"/>
</dbReference>
<organism evidence="2 3">
    <name type="scientific">Pseudohalioglobus sediminis</name>
    <dbReference type="NCBI Taxonomy" id="2606449"/>
    <lineage>
        <taxon>Bacteria</taxon>
        <taxon>Pseudomonadati</taxon>
        <taxon>Pseudomonadota</taxon>
        <taxon>Gammaproteobacteria</taxon>
        <taxon>Cellvibrionales</taxon>
        <taxon>Halieaceae</taxon>
        <taxon>Pseudohalioglobus</taxon>
    </lineage>
</organism>
<gene>
    <name evidence="2" type="ORF">F0M18_14370</name>
</gene>
<dbReference type="EMBL" id="VTUX01000007">
    <property type="protein sequence ID" value="KAA1189538.1"/>
    <property type="molecule type" value="Genomic_DNA"/>
</dbReference>
<dbReference type="RefSeq" id="WP_149612149.1">
    <property type="nucleotide sequence ID" value="NZ_VTUX01000007.1"/>
</dbReference>
<sequence length="68" mass="7847">MDSSDKEARSPRRRGRPPAPPGVSRNHRVVTFVNDAEFERLHELARRDDETLSMAAYRLLTKELNAQQ</sequence>
<evidence type="ECO:0000313" key="3">
    <source>
        <dbReference type="Proteomes" id="UP000323708"/>
    </source>
</evidence>
<reference evidence="2 3" key="1">
    <citation type="submission" date="2019-09" db="EMBL/GenBank/DDBJ databases">
        <authorList>
            <person name="Chen X.-Y."/>
        </authorList>
    </citation>
    <scope>NUCLEOTIDE SEQUENCE [LARGE SCALE GENOMIC DNA]</scope>
    <source>
        <strain evidence="2 3">NY5</strain>
    </source>
</reference>
<feature type="compositionally biased region" description="Basic and acidic residues" evidence="1">
    <location>
        <begin position="1"/>
        <end position="10"/>
    </location>
</feature>
<proteinExistence type="predicted"/>
<keyword evidence="3" id="KW-1185">Reference proteome</keyword>
<protein>
    <submittedName>
        <fullName evidence="2">Uncharacterized protein</fullName>
    </submittedName>
</protein>
<name>A0A5B0WSS8_9GAMM</name>